<dbReference type="Proteomes" id="UP000240357">
    <property type="component" value="Unassembled WGS sequence"/>
</dbReference>
<feature type="coiled-coil region" evidence="1">
    <location>
        <begin position="1070"/>
        <end position="1123"/>
    </location>
</feature>
<proteinExistence type="predicted"/>
<reference evidence="3 4" key="1">
    <citation type="submission" date="2018-03" db="EMBL/GenBank/DDBJ databases">
        <title>Adhaeribacter sp. HMF7605 Genome sequencing and assembly.</title>
        <authorList>
            <person name="Kang H."/>
            <person name="Kang J."/>
            <person name="Cha I."/>
            <person name="Kim H."/>
            <person name="Joh K."/>
        </authorList>
    </citation>
    <scope>NUCLEOTIDE SEQUENCE [LARGE SCALE GENOMIC DNA]</scope>
    <source>
        <strain evidence="3 4">HMF7605</strain>
    </source>
</reference>
<name>A0A2T2YF58_9BACT</name>
<feature type="coiled-coil region" evidence="1">
    <location>
        <begin position="85"/>
        <end position="182"/>
    </location>
</feature>
<dbReference type="RefSeq" id="WP_106929543.1">
    <property type="nucleotide sequence ID" value="NZ_PYFT01000001.1"/>
</dbReference>
<feature type="compositionally biased region" description="Polar residues" evidence="2">
    <location>
        <begin position="1591"/>
        <end position="1604"/>
    </location>
</feature>
<keyword evidence="4" id="KW-1185">Reference proteome</keyword>
<evidence type="ECO:0000256" key="1">
    <source>
        <dbReference type="SAM" id="Coils"/>
    </source>
</evidence>
<feature type="region of interest" description="Disordered" evidence="2">
    <location>
        <begin position="1579"/>
        <end position="1604"/>
    </location>
</feature>
<feature type="region of interest" description="Disordered" evidence="2">
    <location>
        <begin position="1967"/>
        <end position="1987"/>
    </location>
</feature>
<organism evidence="3 4">
    <name type="scientific">Adhaeribacter arboris</name>
    <dbReference type="NCBI Taxonomy" id="2072846"/>
    <lineage>
        <taxon>Bacteria</taxon>
        <taxon>Pseudomonadati</taxon>
        <taxon>Bacteroidota</taxon>
        <taxon>Cytophagia</taxon>
        <taxon>Cytophagales</taxon>
        <taxon>Hymenobacteraceae</taxon>
        <taxon>Adhaeribacter</taxon>
    </lineage>
</organism>
<protein>
    <submittedName>
        <fullName evidence="3">Uncharacterized protein</fullName>
    </submittedName>
</protein>
<gene>
    <name evidence="3" type="ORF">AHMF7605_11780</name>
</gene>
<feature type="coiled-coil region" evidence="1">
    <location>
        <begin position="1642"/>
        <end position="1676"/>
    </location>
</feature>
<accession>A0A2T2YF58</accession>
<dbReference type="EMBL" id="PYFT01000001">
    <property type="protein sequence ID" value="PSR54151.1"/>
    <property type="molecule type" value="Genomic_DNA"/>
</dbReference>
<feature type="compositionally biased region" description="Polar residues" evidence="2">
    <location>
        <begin position="1969"/>
        <end position="1980"/>
    </location>
</feature>
<comment type="caution">
    <text evidence="3">The sequence shown here is derived from an EMBL/GenBank/DDBJ whole genome shotgun (WGS) entry which is preliminary data.</text>
</comment>
<evidence type="ECO:0000313" key="4">
    <source>
        <dbReference type="Proteomes" id="UP000240357"/>
    </source>
</evidence>
<evidence type="ECO:0000256" key="2">
    <source>
        <dbReference type="SAM" id="MobiDB-lite"/>
    </source>
</evidence>
<feature type="coiled-coil region" evidence="1">
    <location>
        <begin position="1367"/>
        <end position="1411"/>
    </location>
</feature>
<feature type="coiled-coil region" evidence="1">
    <location>
        <begin position="871"/>
        <end position="938"/>
    </location>
</feature>
<dbReference type="PANTHER" id="PTHR45615:SF80">
    <property type="entry name" value="GRIP DOMAIN-CONTAINING PROTEIN"/>
    <property type="match status" value="1"/>
</dbReference>
<feature type="coiled-coil region" evidence="1">
    <location>
        <begin position="1496"/>
        <end position="1523"/>
    </location>
</feature>
<evidence type="ECO:0000313" key="3">
    <source>
        <dbReference type="EMBL" id="PSR54151.1"/>
    </source>
</evidence>
<keyword evidence="1" id="KW-0175">Coiled coil</keyword>
<dbReference type="OrthoDB" id="1050541at2"/>
<sequence length="1987" mass="220265">MADAVNVSGGEGLFFEAGINLDKYAEDLKKMVDGAEDMGDTVTGEFGKVIKQIQANEKALEGVADAYRNIGKNTTGAFSGVNQEVQAAIRAFEDLNAQIQRVNLDKVQLGADYQAKTISAQAYREELTRLNALEADLSAALAREAQALQQNEAVQKAATQAMQERREKIEALNAAYDKLSATDKVLPEIGGKMKEDIDGAVNELARLHQGLLSLQNFPQIELNTRLATTNVNQLTTDINELKQAAGSMPVFTLGDLEKEKQKFRELEAALEKLSDTDMAAGKGDQLLADMDRVEEKIIAINKALTTTPSLNLGNLPEAQARLESLRLSYSQLTDAQKDTPHAFVLTKQIEEAKKVVDELIVQTGKIGDNINTTGISKVKNDYRELLQIQRELGTVENSKIKIETDFKEGAIDANAYASALAKLEDEENALVTALVKTSTELRNNNEFQKAGKELIEEQTKSLIKLKAVYQNLPQSAKLDPEVGGSFQKDIAEIEQSITRVKAILEGTSTIDGFNKSEQGGQQFRKSIQQLEIEWQSYDAIVKKATDPATIKKYVGEMSRVTKEMQAIKNVGKDGFDAMGRPMKEQMGYLQKLEKLAQLYRKAIAEATNPELITKYNRKLQDTEGIIERTKNKGKAGFDEFGNAIDKNISGLSRFKSVLGNVAGALGLVGLIDSAVQLSRELFDVAVKASGIDRAFAKIGDASYLQKLREETKGFISDFDLERLTVKANNLKIPLKDMGTYLLFASERAKETGESVDKLTNDIVEGLGKESLRIIDNLGISQKTVREEMKKGGTMAEAVGRIMRREMGEAGVEVDTLADKTNRMSVTWDNAKKSVSGFFTRLFNPQGANDQVIGALTKRAMDQIGNIEKQSADQRNKTIEDQKKKVAELSKAYQEAKTSITINDGGRSERMAKQAGEELVAARNVLDALKKQNLEAEKKQRIAAGNLSIAEAEERLAISQQSLQDTNDPTERKRFQKQVDEYTAQLEVLRRSGNAEFGKLLSDVETNYQKLLDLAANKQDLDALKNGLEARINSLAPGDKKIGELRKKLVAVEKLIEQYDPDKKKKGSGTTNDYLKRYEDMMQKLDNLKNKYATKNMTPEDGEVQNIRNEFKNLATDIAQFNRDPKNKIKIKTEGLEELRDQVISDLRYRQDTEKLKIETERQKQIFVDYEEFKTQTTKTEADKRYQSDLNGLANYGEYLQNEIAKIDTTSNDADVQDRYKALKEQAKEYYNSQKELRKQDFIAAYQETISYAQKVQAINEQYAKKAQAIRDNSPGQNVDNQIAQLNKNKQAAIDATKDEYFQRTALYKKLNQDIIRYTDQQAKAQINAIKTALKANEDIAPELRKELEETLGKLEFRVKVGVDKSYKKELQEQKRLIEETLKTQKLSTAEYAKQTENLARVNDQLANIQAENFAKIGDYTGKIAGNLKEAGDLISKFDQKAGKAINTVADLAASAAQIFQGASTGDPFAIISGGIGLMTTFTEMMDKSAERQAAYQERQEKSLKRAKDAIAEMNRLLENGARQIEKALGVEKIAAYRRQLSLIQSDMLATIDKINGVELFINAERGIVKYQAALKKLNDTIGGDQGRPDRGTNSGRDINGNPVTVNPGVEQLESQLKTIDEVIAANRAAIEDLYTQMSSGRLKGNVEELRELLGNYEDLQDQLDQYRAKVQETVTGTTFSAIVDSLADGFKNGLRSAADFAQSFEEMMKTAIIQSLKMQALEAPLKAFYDQLALDSESGGSLDEGEIEKLREMYQSIITNAGKQFDELQKIAGLDFSKATGSDDANTLKGAIRRELTEETGQLLASQWGAQRIIQLEQLEVLKDVRALVAILAGNPDLPQSDGTGLIPSEVQGKSGDFYEWSKGLVAGLGDKLDLTTLNFETVKGNQILETLASKFSDGFTFDAAKVTEALANNTQVTQPTNAVFSQMDEKLGQIAEYTRISSEATKVLPLAVEYLKSMDGKMKAGTGITEQDQLRSNGYTGRPGRG</sequence>
<dbReference type="PANTHER" id="PTHR45615">
    <property type="entry name" value="MYOSIN HEAVY CHAIN, NON-MUSCLE"/>
    <property type="match status" value="1"/>
</dbReference>